<dbReference type="Gene3D" id="3.40.50.150">
    <property type="entry name" value="Vaccinia Virus protein VP39"/>
    <property type="match status" value="1"/>
</dbReference>
<evidence type="ECO:0000313" key="2">
    <source>
        <dbReference type="Proteomes" id="UP000179241"/>
    </source>
</evidence>
<reference evidence="1 2" key="1">
    <citation type="journal article" date="2016" name="Nat. Commun.">
        <title>Thousands of microbial genomes shed light on interconnected biogeochemical processes in an aquifer system.</title>
        <authorList>
            <person name="Anantharaman K."/>
            <person name="Brown C.T."/>
            <person name="Hug L.A."/>
            <person name="Sharon I."/>
            <person name="Castelle C.J."/>
            <person name="Probst A.J."/>
            <person name="Thomas B.C."/>
            <person name="Singh A."/>
            <person name="Wilkins M.J."/>
            <person name="Karaoz U."/>
            <person name="Brodie E.L."/>
            <person name="Williams K.H."/>
            <person name="Hubbard S.S."/>
            <person name="Banfield J.F."/>
        </authorList>
    </citation>
    <scope>NUCLEOTIDE SEQUENCE [LARGE SCALE GENOMIC DNA]</scope>
</reference>
<comment type="caution">
    <text evidence="1">The sequence shown here is derived from an EMBL/GenBank/DDBJ whole genome shotgun (WGS) entry which is preliminary data.</text>
</comment>
<protein>
    <recommendedName>
        <fullName evidence="3">Methyltransferase type 11 domain-containing protein</fullName>
    </recommendedName>
</protein>
<dbReference type="SUPFAM" id="SSF53335">
    <property type="entry name" value="S-adenosyl-L-methionine-dependent methyltransferases"/>
    <property type="match status" value="1"/>
</dbReference>
<evidence type="ECO:0008006" key="3">
    <source>
        <dbReference type="Google" id="ProtNLM"/>
    </source>
</evidence>
<dbReference type="PANTHER" id="PTHR43861:SF6">
    <property type="entry name" value="METHYLTRANSFERASE TYPE 11"/>
    <property type="match status" value="1"/>
</dbReference>
<sequence length="273" mass="31761">MITKLACIICNQNNWISTCKNLIRCKYCGLTRSTDQHFLQNFKKLYNTKYYQGRDYYNYQLEEKALTKNFKHRLSIIRAYKNKGVMLDIGCAYGYFLKEARKIGFNGYGIEINPQTSNLAHQNSGCHVYTGNLIQVQFKHKKFDVVTLFDVIEHLPEPQKYLQKIYRLLKPGGILVIETGDINSPLAKLQKGSWRLIIPQIHLFYFSTTTLTHLLLKTGFKILHYQKVGFWRTVGQIGYRSFGQIIINLLPKKLLRLPLYLNTGDLVLLIAQK</sequence>
<gene>
    <name evidence="1" type="ORF">A2188_01970</name>
</gene>
<dbReference type="EMBL" id="MGHU01000013">
    <property type="protein sequence ID" value="OGM77724.1"/>
    <property type="molecule type" value="Genomic_DNA"/>
</dbReference>
<evidence type="ECO:0000313" key="1">
    <source>
        <dbReference type="EMBL" id="OGM77724.1"/>
    </source>
</evidence>
<dbReference type="AlphaFoldDB" id="A0A1F8CN26"/>
<proteinExistence type="predicted"/>
<dbReference type="Proteomes" id="UP000179241">
    <property type="component" value="Unassembled WGS sequence"/>
</dbReference>
<dbReference type="PANTHER" id="PTHR43861">
    <property type="entry name" value="TRANS-ACONITATE 2-METHYLTRANSFERASE-RELATED"/>
    <property type="match status" value="1"/>
</dbReference>
<name>A0A1F8CN26_9BACT</name>
<dbReference type="Pfam" id="PF13489">
    <property type="entry name" value="Methyltransf_23"/>
    <property type="match status" value="1"/>
</dbReference>
<dbReference type="InterPro" id="IPR029063">
    <property type="entry name" value="SAM-dependent_MTases_sf"/>
</dbReference>
<organism evidence="1 2">
    <name type="scientific">Candidatus Woesebacteria bacterium RIFOXYA1_FULL_43_9</name>
    <dbReference type="NCBI Taxonomy" id="1802534"/>
    <lineage>
        <taxon>Bacteria</taxon>
        <taxon>Candidatus Woeseibacteriota</taxon>
    </lineage>
</organism>
<dbReference type="CDD" id="cd02440">
    <property type="entry name" value="AdoMet_MTases"/>
    <property type="match status" value="1"/>
</dbReference>
<accession>A0A1F8CN26</accession>